<organism evidence="10 11">
    <name type="scientific">Pseudidiomarina atlantica</name>
    <dbReference type="NCBI Taxonomy" id="1517416"/>
    <lineage>
        <taxon>Bacteria</taxon>
        <taxon>Pseudomonadati</taxon>
        <taxon>Pseudomonadota</taxon>
        <taxon>Gammaproteobacteria</taxon>
        <taxon>Alteromonadales</taxon>
        <taxon>Idiomarinaceae</taxon>
        <taxon>Pseudidiomarina</taxon>
    </lineage>
</organism>
<evidence type="ECO:0000256" key="2">
    <source>
        <dbReference type="ARBA" id="ARBA00005417"/>
    </source>
</evidence>
<evidence type="ECO:0000256" key="6">
    <source>
        <dbReference type="ARBA" id="ARBA00022741"/>
    </source>
</evidence>
<dbReference type="InterPro" id="IPR027417">
    <property type="entry name" value="P-loop_NTPase"/>
</dbReference>
<dbReference type="PROSITE" id="PS50893">
    <property type="entry name" value="ABC_TRANSPORTER_2"/>
    <property type="match status" value="1"/>
</dbReference>
<dbReference type="InterPro" id="IPR050319">
    <property type="entry name" value="ABC_transp_ATP-bind"/>
</dbReference>
<comment type="caution">
    <text evidence="10">The sequence shown here is derived from an EMBL/GenBank/DDBJ whole genome shotgun (WGS) entry which is preliminary data.</text>
</comment>
<dbReference type="InterPro" id="IPR003439">
    <property type="entry name" value="ABC_transporter-like_ATP-bd"/>
</dbReference>
<dbReference type="Gene3D" id="3.40.50.300">
    <property type="entry name" value="P-loop containing nucleotide triphosphate hydrolases"/>
    <property type="match status" value="1"/>
</dbReference>
<dbReference type="AlphaFoldDB" id="A0A094JAN8"/>
<dbReference type="PANTHER" id="PTHR43776">
    <property type="entry name" value="TRANSPORT ATP-BINDING PROTEIN"/>
    <property type="match status" value="1"/>
</dbReference>
<dbReference type="GO" id="GO:0055085">
    <property type="term" value="P:transmembrane transport"/>
    <property type="evidence" value="ECO:0007669"/>
    <property type="project" value="UniProtKB-ARBA"/>
</dbReference>
<accession>A0A094JAN8</accession>
<keyword evidence="6" id="KW-0547">Nucleotide-binding</keyword>
<keyword evidence="4" id="KW-1003">Cell membrane</keyword>
<keyword evidence="8" id="KW-0472">Membrane</keyword>
<dbReference type="EMBL" id="JPIN01000001">
    <property type="protein sequence ID" value="KFZ29646.1"/>
    <property type="molecule type" value="Genomic_DNA"/>
</dbReference>
<dbReference type="CDD" id="cd03257">
    <property type="entry name" value="ABC_NikE_OppD_transporters"/>
    <property type="match status" value="1"/>
</dbReference>
<dbReference type="Pfam" id="PF00005">
    <property type="entry name" value="ABC_tran"/>
    <property type="match status" value="1"/>
</dbReference>
<evidence type="ECO:0000313" key="10">
    <source>
        <dbReference type="EMBL" id="KFZ29646.1"/>
    </source>
</evidence>
<keyword evidence="11" id="KW-1185">Reference proteome</keyword>
<dbReference type="Proteomes" id="UP000053718">
    <property type="component" value="Unassembled WGS sequence"/>
</dbReference>
<evidence type="ECO:0000256" key="4">
    <source>
        <dbReference type="ARBA" id="ARBA00022475"/>
    </source>
</evidence>
<evidence type="ECO:0000256" key="8">
    <source>
        <dbReference type="ARBA" id="ARBA00023136"/>
    </source>
</evidence>
<evidence type="ECO:0000256" key="3">
    <source>
        <dbReference type="ARBA" id="ARBA00022448"/>
    </source>
</evidence>
<dbReference type="PANTHER" id="PTHR43776:SF4">
    <property type="entry name" value="PUTRESCINE EXPORT SYSTEM ATP-BINDING PROTEIN SAPF"/>
    <property type="match status" value="1"/>
</dbReference>
<evidence type="ECO:0000256" key="5">
    <source>
        <dbReference type="ARBA" id="ARBA00022519"/>
    </source>
</evidence>
<comment type="similarity">
    <text evidence="2">Belongs to the ABC transporter superfamily.</text>
</comment>
<dbReference type="STRING" id="1517416.IDAT_00625"/>
<proteinExistence type="inferred from homology"/>
<name>A0A094JAN8_9GAMM</name>
<dbReference type="SUPFAM" id="SSF52540">
    <property type="entry name" value="P-loop containing nucleoside triphosphate hydrolases"/>
    <property type="match status" value="1"/>
</dbReference>
<dbReference type="PROSITE" id="PS00211">
    <property type="entry name" value="ABC_TRANSPORTER_1"/>
    <property type="match status" value="1"/>
</dbReference>
<protein>
    <submittedName>
        <fullName evidence="10">Peptide ABC transporter ATP-binding protein</fullName>
    </submittedName>
</protein>
<dbReference type="SMART" id="SM00382">
    <property type="entry name" value="AAA"/>
    <property type="match status" value="1"/>
</dbReference>
<dbReference type="eggNOG" id="COG4172">
    <property type="taxonomic scope" value="Bacteria"/>
</dbReference>
<sequence length="267" mass="30122">MSKLLEVRNISKYYTHKDGWLPGRRICALEPLSFSLERGETLAIMGETGSGKSTIAKIIAGAEKPSSGELFINGQALDKMADQQRCRYVRMIFQDSLRSLNPQITVGKQLLEPLLFNHDGRSLEERKKRVFETLRKVGLLPEHYHFYPHMLSSGQQQRVCIARAIVLEPQIIVADEAFAALDPSIRAQIINLILDLQQDMGISFIFVTHSPEIVKHVSDKILIMHRGKMIEFGTTQALITDPQESLTATLLQADNNYKVPLHSTTKE</sequence>
<dbReference type="GO" id="GO:0005524">
    <property type="term" value="F:ATP binding"/>
    <property type="evidence" value="ECO:0007669"/>
    <property type="project" value="UniProtKB-KW"/>
</dbReference>
<evidence type="ECO:0000256" key="7">
    <source>
        <dbReference type="ARBA" id="ARBA00022840"/>
    </source>
</evidence>
<keyword evidence="3" id="KW-0813">Transport</keyword>
<evidence type="ECO:0000256" key="1">
    <source>
        <dbReference type="ARBA" id="ARBA00004417"/>
    </source>
</evidence>
<feature type="domain" description="ABC transporter" evidence="9">
    <location>
        <begin position="5"/>
        <end position="251"/>
    </location>
</feature>
<dbReference type="InterPro" id="IPR003593">
    <property type="entry name" value="AAA+_ATPase"/>
</dbReference>
<dbReference type="GO" id="GO:0016887">
    <property type="term" value="F:ATP hydrolysis activity"/>
    <property type="evidence" value="ECO:0007669"/>
    <property type="project" value="InterPro"/>
</dbReference>
<evidence type="ECO:0000259" key="9">
    <source>
        <dbReference type="PROSITE" id="PS50893"/>
    </source>
</evidence>
<dbReference type="RefSeq" id="WP_034729202.1">
    <property type="nucleotide sequence ID" value="NZ_JPIN01000001.1"/>
</dbReference>
<keyword evidence="7 10" id="KW-0067">ATP-binding</keyword>
<keyword evidence="5" id="KW-0997">Cell inner membrane</keyword>
<dbReference type="InterPro" id="IPR017871">
    <property type="entry name" value="ABC_transporter-like_CS"/>
</dbReference>
<reference evidence="10 11" key="1">
    <citation type="submission" date="2014-06" db="EMBL/GenBank/DDBJ databases">
        <title>Draft genome sequence of Idiomarina sp. MCCC 1A10513.</title>
        <authorList>
            <person name="Du J."/>
            <person name="Lai Q."/>
            <person name="Shao Z."/>
        </authorList>
    </citation>
    <scope>NUCLEOTIDE SEQUENCE [LARGE SCALE GENOMIC DNA]</scope>
    <source>
        <strain evidence="10 11">MCCC 1A10513</strain>
    </source>
</reference>
<evidence type="ECO:0000313" key="11">
    <source>
        <dbReference type="Proteomes" id="UP000053718"/>
    </source>
</evidence>
<dbReference type="OrthoDB" id="9784450at2"/>
<gene>
    <name evidence="10" type="ORF">IDAT_00625</name>
</gene>
<dbReference type="GO" id="GO:0005886">
    <property type="term" value="C:plasma membrane"/>
    <property type="evidence" value="ECO:0007669"/>
    <property type="project" value="UniProtKB-SubCell"/>
</dbReference>
<comment type="subcellular location">
    <subcellularLocation>
        <location evidence="1">Cell inner membrane</location>
        <topology evidence="1">Peripheral membrane protein</topology>
    </subcellularLocation>
</comment>